<evidence type="ECO:0000256" key="1">
    <source>
        <dbReference type="SAM" id="Phobius"/>
    </source>
</evidence>
<dbReference type="Proteomes" id="UP000317422">
    <property type="component" value="Unassembled WGS sequence"/>
</dbReference>
<evidence type="ECO:0000259" key="2">
    <source>
        <dbReference type="Pfam" id="PF03703"/>
    </source>
</evidence>
<dbReference type="PANTHER" id="PTHR34473:SF3">
    <property type="entry name" value="TRANSMEMBRANE PROTEIN-RELATED"/>
    <property type="match status" value="1"/>
</dbReference>
<organism evidence="3 4">
    <name type="scientific">Haloactinospora alba</name>
    <dbReference type="NCBI Taxonomy" id="405555"/>
    <lineage>
        <taxon>Bacteria</taxon>
        <taxon>Bacillati</taxon>
        <taxon>Actinomycetota</taxon>
        <taxon>Actinomycetes</taxon>
        <taxon>Streptosporangiales</taxon>
        <taxon>Nocardiopsidaceae</taxon>
        <taxon>Haloactinospora</taxon>
    </lineage>
</organism>
<keyword evidence="1" id="KW-0472">Membrane</keyword>
<sequence length="151" mass="17027">MWTVRSGMGVALLVGVLCVAAWNAGAWGWLPAWIQQNAWWGPIAYGGIAVFQVVVVPRWRYRVHRWEVTSDVIYTRTGWATREWQLVPVSRIQTVDYNQGWLERLFRLATLEVQTASHAGSSTIEGLDAEQARQVSEELATRAGTLRDDAT</sequence>
<dbReference type="Pfam" id="PF03703">
    <property type="entry name" value="bPH_2"/>
    <property type="match status" value="1"/>
</dbReference>
<dbReference type="InterPro" id="IPR005182">
    <property type="entry name" value="YdbS-like_PH"/>
</dbReference>
<keyword evidence="1" id="KW-1133">Transmembrane helix</keyword>
<accession>A0A543NHW9</accession>
<name>A0A543NHW9_9ACTN</name>
<reference evidence="3 4" key="1">
    <citation type="submission" date="2019-06" db="EMBL/GenBank/DDBJ databases">
        <title>Sequencing the genomes of 1000 actinobacteria strains.</title>
        <authorList>
            <person name="Klenk H.-P."/>
        </authorList>
    </citation>
    <scope>NUCLEOTIDE SEQUENCE [LARGE SCALE GENOMIC DNA]</scope>
    <source>
        <strain evidence="3 4">DSM 45015</strain>
    </source>
</reference>
<feature type="domain" description="YdbS-like PH" evidence="2">
    <location>
        <begin position="61"/>
        <end position="138"/>
    </location>
</feature>
<dbReference type="AlphaFoldDB" id="A0A543NHW9"/>
<keyword evidence="4" id="KW-1185">Reference proteome</keyword>
<evidence type="ECO:0000313" key="4">
    <source>
        <dbReference type="Proteomes" id="UP000317422"/>
    </source>
</evidence>
<dbReference type="EMBL" id="VFQC01000001">
    <property type="protein sequence ID" value="TQN31443.1"/>
    <property type="molecule type" value="Genomic_DNA"/>
</dbReference>
<feature type="transmembrane region" description="Helical" evidence="1">
    <location>
        <begin position="38"/>
        <end position="56"/>
    </location>
</feature>
<gene>
    <name evidence="3" type="ORF">FHX37_1347</name>
</gene>
<dbReference type="PANTHER" id="PTHR34473">
    <property type="entry name" value="UPF0699 TRANSMEMBRANE PROTEIN YDBS"/>
    <property type="match status" value="1"/>
</dbReference>
<evidence type="ECO:0000313" key="3">
    <source>
        <dbReference type="EMBL" id="TQN31443.1"/>
    </source>
</evidence>
<protein>
    <recommendedName>
        <fullName evidence="2">YdbS-like PH domain-containing protein</fullName>
    </recommendedName>
</protein>
<proteinExistence type="predicted"/>
<keyword evidence="1" id="KW-0812">Transmembrane</keyword>
<comment type="caution">
    <text evidence="3">The sequence shown here is derived from an EMBL/GenBank/DDBJ whole genome shotgun (WGS) entry which is preliminary data.</text>
</comment>